<evidence type="ECO:0000313" key="2">
    <source>
        <dbReference type="Proteomes" id="UP001185984"/>
    </source>
</evidence>
<keyword evidence="2" id="KW-1185">Reference proteome</keyword>
<gene>
    <name evidence="1" type="ORF">O0R41_06700</name>
</gene>
<dbReference type="RefSeq" id="WP_228165520.1">
    <property type="nucleotide sequence ID" value="NZ_JAPTHD010000002.1"/>
</dbReference>
<evidence type="ECO:0000313" key="1">
    <source>
        <dbReference type="EMBL" id="MDV5823282.1"/>
    </source>
</evidence>
<name>A0ABU3ZUT1_9SPHN</name>
<sequence length="87" mass="9504">MVDIVYLLPDEAMPDHGDDMRWLMIEESDDRLFLGTGGSFRANGDWVGYASLAENDGSLEAAVAAAQNWAAKYDVPTIWVQSKPPGS</sequence>
<reference evidence="2" key="1">
    <citation type="journal article" date="2022" name="J Environ Chem Eng">
        <title>Biodegradation of petroleum oil using a constructed nonpathogenic and heavy metal-tolerant bacterial consortium isolated from marine sponges.</title>
        <authorList>
            <person name="Dechsakulwatana C."/>
            <person name="Rungsihiranrut A."/>
            <person name="Muangchinda C."/>
            <person name="Ningthoujam R."/>
            <person name="Klankeo P."/>
            <person name="Pinyakong O."/>
        </authorList>
    </citation>
    <scope>NUCLEOTIDE SEQUENCE [LARGE SCALE GENOMIC DNA]</scope>
    <source>
        <strain evidence="2">MO2-4</strain>
    </source>
</reference>
<dbReference type="Proteomes" id="UP001185984">
    <property type="component" value="Unassembled WGS sequence"/>
</dbReference>
<accession>A0ABU3ZUT1</accession>
<protein>
    <recommendedName>
        <fullName evidence="3">YCII-related domain-containing protein</fullName>
    </recommendedName>
</protein>
<dbReference type="EMBL" id="JAPTHD010000002">
    <property type="protein sequence ID" value="MDV5823282.1"/>
    <property type="molecule type" value="Genomic_DNA"/>
</dbReference>
<comment type="caution">
    <text evidence="1">The sequence shown here is derived from an EMBL/GenBank/DDBJ whole genome shotgun (WGS) entry which is preliminary data.</text>
</comment>
<organism evidence="1 2">
    <name type="scientific">Sphingobium naphthae</name>
    <dbReference type="NCBI Taxonomy" id="1886786"/>
    <lineage>
        <taxon>Bacteria</taxon>
        <taxon>Pseudomonadati</taxon>
        <taxon>Pseudomonadota</taxon>
        <taxon>Alphaproteobacteria</taxon>
        <taxon>Sphingomonadales</taxon>
        <taxon>Sphingomonadaceae</taxon>
        <taxon>Sphingobium</taxon>
    </lineage>
</organism>
<proteinExistence type="predicted"/>
<evidence type="ECO:0008006" key="3">
    <source>
        <dbReference type="Google" id="ProtNLM"/>
    </source>
</evidence>